<keyword evidence="5 7" id="KW-1133">Transmembrane helix</keyword>
<dbReference type="PANTHER" id="PTHR30043:SF1">
    <property type="entry name" value="ABC TRANSPORT SYSTEM PERMEASE PROTEIN P69"/>
    <property type="match status" value="1"/>
</dbReference>
<keyword evidence="4 7" id="KW-0812">Transmembrane</keyword>
<reference evidence="9 10" key="1">
    <citation type="submission" date="2019-09" db="EMBL/GenBank/DDBJ databases">
        <title>Hydrogenophaga aromatica sp. nov., isolated from a para-xylene-degrading enrichment culture.</title>
        <authorList>
            <person name="Tancsics A."/>
            <person name="Banerjee S."/>
        </authorList>
    </citation>
    <scope>NUCLEOTIDE SEQUENCE [LARGE SCALE GENOMIC DNA]</scope>
    <source>
        <strain evidence="9 10">D2P1</strain>
    </source>
</reference>
<dbReference type="PROSITE" id="PS50928">
    <property type="entry name" value="ABC_TM1"/>
    <property type="match status" value="1"/>
</dbReference>
<dbReference type="InterPro" id="IPR005769">
    <property type="entry name" value="PhnE/PtxC"/>
</dbReference>
<feature type="transmembrane region" description="Helical" evidence="7">
    <location>
        <begin position="20"/>
        <end position="39"/>
    </location>
</feature>
<name>A0A7Y8H1C6_9BURK</name>
<accession>A0A7Y8H1C6</accession>
<feature type="domain" description="ABC transmembrane type-1" evidence="8">
    <location>
        <begin position="78"/>
        <end position="261"/>
    </location>
</feature>
<proteinExistence type="inferred from homology"/>
<feature type="transmembrane region" description="Helical" evidence="7">
    <location>
        <begin position="186"/>
        <end position="209"/>
    </location>
</feature>
<dbReference type="InterPro" id="IPR035906">
    <property type="entry name" value="MetI-like_sf"/>
</dbReference>
<evidence type="ECO:0000256" key="7">
    <source>
        <dbReference type="RuleBase" id="RU363032"/>
    </source>
</evidence>
<dbReference type="CDD" id="cd06261">
    <property type="entry name" value="TM_PBP2"/>
    <property type="match status" value="1"/>
</dbReference>
<keyword evidence="6 7" id="KW-0472">Membrane</keyword>
<dbReference type="InterPro" id="IPR000515">
    <property type="entry name" value="MetI-like"/>
</dbReference>
<evidence type="ECO:0000256" key="2">
    <source>
        <dbReference type="ARBA" id="ARBA00022448"/>
    </source>
</evidence>
<organism evidence="9 10">
    <name type="scientific">Hydrogenophaga aromaticivorans</name>
    <dbReference type="NCBI Taxonomy" id="2610898"/>
    <lineage>
        <taxon>Bacteria</taxon>
        <taxon>Pseudomonadati</taxon>
        <taxon>Pseudomonadota</taxon>
        <taxon>Betaproteobacteria</taxon>
        <taxon>Burkholderiales</taxon>
        <taxon>Comamonadaceae</taxon>
        <taxon>Hydrogenophaga</taxon>
    </lineage>
</organism>
<feature type="transmembrane region" description="Helical" evidence="7">
    <location>
        <begin position="243"/>
        <end position="264"/>
    </location>
</feature>
<feature type="transmembrane region" description="Helical" evidence="7">
    <location>
        <begin position="84"/>
        <end position="103"/>
    </location>
</feature>
<dbReference type="Proteomes" id="UP000545507">
    <property type="component" value="Unassembled WGS sequence"/>
</dbReference>
<evidence type="ECO:0000313" key="10">
    <source>
        <dbReference type="Proteomes" id="UP000545507"/>
    </source>
</evidence>
<evidence type="ECO:0000256" key="5">
    <source>
        <dbReference type="ARBA" id="ARBA00022989"/>
    </source>
</evidence>
<evidence type="ECO:0000256" key="1">
    <source>
        <dbReference type="ARBA" id="ARBA00004651"/>
    </source>
</evidence>
<dbReference type="AlphaFoldDB" id="A0A7Y8H1C6"/>
<dbReference type="Gene3D" id="1.10.3720.10">
    <property type="entry name" value="MetI-like"/>
    <property type="match status" value="1"/>
</dbReference>
<evidence type="ECO:0000256" key="4">
    <source>
        <dbReference type="ARBA" id="ARBA00022692"/>
    </source>
</evidence>
<comment type="subcellular location">
    <subcellularLocation>
        <location evidence="1 7">Cell membrane</location>
        <topology evidence="1 7">Multi-pass membrane protein</topology>
    </subcellularLocation>
</comment>
<protein>
    <submittedName>
        <fullName evidence="9">Phosphonate ABC transporter, permease protein PhnE</fullName>
    </submittedName>
</protein>
<evidence type="ECO:0000313" key="9">
    <source>
        <dbReference type="EMBL" id="NWF48711.1"/>
    </source>
</evidence>
<evidence type="ECO:0000256" key="6">
    <source>
        <dbReference type="ARBA" id="ARBA00023136"/>
    </source>
</evidence>
<dbReference type="NCBIfam" id="TIGR01097">
    <property type="entry name" value="PhnE"/>
    <property type="match status" value="1"/>
</dbReference>
<keyword evidence="2 7" id="KW-0813">Transport</keyword>
<gene>
    <name evidence="9" type="primary">phnE</name>
    <name evidence="9" type="ORF">F3K02_26125</name>
</gene>
<evidence type="ECO:0000259" key="8">
    <source>
        <dbReference type="PROSITE" id="PS50928"/>
    </source>
</evidence>
<dbReference type="PANTHER" id="PTHR30043">
    <property type="entry name" value="PHOSPHONATES TRANSPORT SYSTEM PERMEASE PROTEIN"/>
    <property type="match status" value="1"/>
</dbReference>
<dbReference type="GO" id="GO:0005886">
    <property type="term" value="C:plasma membrane"/>
    <property type="evidence" value="ECO:0007669"/>
    <property type="project" value="UniProtKB-SubCell"/>
</dbReference>
<comment type="caution">
    <text evidence="9">The sequence shown here is derived from an EMBL/GenBank/DDBJ whole genome shotgun (WGS) entry which is preliminary data.</text>
</comment>
<evidence type="ECO:0000256" key="3">
    <source>
        <dbReference type="ARBA" id="ARBA00022475"/>
    </source>
</evidence>
<feature type="transmembrane region" description="Helical" evidence="7">
    <location>
        <begin position="130"/>
        <end position="153"/>
    </location>
</feature>
<dbReference type="EMBL" id="VYGV01000028">
    <property type="protein sequence ID" value="NWF48711.1"/>
    <property type="molecule type" value="Genomic_DNA"/>
</dbReference>
<dbReference type="SUPFAM" id="SSF161098">
    <property type="entry name" value="MetI-like"/>
    <property type="match status" value="1"/>
</dbReference>
<comment type="similarity">
    <text evidence="7">Belongs to the binding-protein-dependent transport system permease family.</text>
</comment>
<dbReference type="RefSeq" id="WP_177139504.1">
    <property type="nucleotide sequence ID" value="NZ_VYGV01000028.1"/>
</dbReference>
<keyword evidence="3" id="KW-1003">Cell membrane</keyword>
<sequence length="269" mass="29026">MPEHTATPALRVLPDRFERTSTTSFMLWLIVLGFFAWSVNKTGVSFSDLWGGIPQMTRLVGEMLPPSTARLEAVGWALLETFQMAFVGTVVGVLLSVPIAVLATPHLSPHPLVYHAARNLIAFFRTVPDLVWALLFVVSVGLGPFAGTLAIVIDKIGFCGRFFAEAMEEVDRGPQEALSAMGASRLSLIMCAVFPAAMPSFINTSLFSLEKATRSSVVLGLVGAGGIGIELKVAMDLFNYDEAATIILAIFALVVLVERLSALLRKKVM</sequence>
<dbReference type="Pfam" id="PF00528">
    <property type="entry name" value="BPD_transp_1"/>
    <property type="match status" value="1"/>
</dbReference>
<keyword evidence="10" id="KW-1185">Reference proteome</keyword>
<dbReference type="GO" id="GO:0015416">
    <property type="term" value="F:ABC-type phosphonate transporter activity"/>
    <property type="evidence" value="ECO:0007669"/>
    <property type="project" value="InterPro"/>
</dbReference>